<evidence type="ECO:0000256" key="2">
    <source>
        <dbReference type="SAM" id="MobiDB-lite"/>
    </source>
</evidence>
<gene>
    <name evidence="3" type="ORF">UTRI_04782</name>
</gene>
<dbReference type="OrthoDB" id="10631162at2759"/>
<evidence type="ECO:0008006" key="5">
    <source>
        <dbReference type="Google" id="ProtNLM"/>
    </source>
</evidence>
<evidence type="ECO:0000313" key="3">
    <source>
        <dbReference type="EMBL" id="SPO28385.1"/>
    </source>
</evidence>
<keyword evidence="4" id="KW-1185">Reference proteome</keyword>
<dbReference type="AlphaFoldDB" id="A0A5C3EEE2"/>
<protein>
    <recommendedName>
        <fullName evidence="5">CCHC-type domain-containing protein</fullName>
    </recommendedName>
</protein>
<name>A0A5C3EEE2_9BASI</name>
<dbReference type="Proteomes" id="UP000324022">
    <property type="component" value="Unassembled WGS sequence"/>
</dbReference>
<evidence type="ECO:0000313" key="4">
    <source>
        <dbReference type="Proteomes" id="UP000324022"/>
    </source>
</evidence>
<dbReference type="InterPro" id="IPR036875">
    <property type="entry name" value="Znf_CCHC_sf"/>
</dbReference>
<organism evidence="3 4">
    <name type="scientific">Ustilago trichophora</name>
    <dbReference type="NCBI Taxonomy" id="86804"/>
    <lineage>
        <taxon>Eukaryota</taxon>
        <taxon>Fungi</taxon>
        <taxon>Dikarya</taxon>
        <taxon>Basidiomycota</taxon>
        <taxon>Ustilaginomycotina</taxon>
        <taxon>Ustilaginomycetes</taxon>
        <taxon>Ustilaginales</taxon>
        <taxon>Ustilaginaceae</taxon>
        <taxon>Ustilago</taxon>
    </lineage>
</organism>
<evidence type="ECO:0000256" key="1">
    <source>
        <dbReference type="ARBA" id="ARBA00022664"/>
    </source>
</evidence>
<accession>A0A5C3EEE2</accession>
<dbReference type="SUPFAM" id="SSF57756">
    <property type="entry name" value="Retrovirus zinc finger-like domains"/>
    <property type="match status" value="1"/>
</dbReference>
<feature type="compositionally biased region" description="Low complexity" evidence="2">
    <location>
        <begin position="134"/>
        <end position="167"/>
    </location>
</feature>
<keyword evidence="1" id="KW-0507">mRNA processing</keyword>
<feature type="region of interest" description="Disordered" evidence="2">
    <location>
        <begin position="134"/>
        <end position="174"/>
    </location>
</feature>
<sequence length="877" mass="97434">MAPSLQRVRHAIIHTGFIEVPLPDLYELTSMVTHNTATRMVLMKPDPKLGMGIVFHTISEAWLRKANDLRQKHPGIRIYVVNRDVYRLISDEVSVTQILALVNSNDEWDPPAQEDTTCPSNLSERLFLGEEENYTTGGNENATEEQTVISVSSGTTSSTPPSPLRSTHNSDDLPDLRMPSTSTIWNPNNGHQTSTVLATAQIPTTVQPSATNATRQPAVAADRHEYDRPCTLVRGEQSFLLSYARAGANMVLEGCSLSVETFTVPLPDPIPILDPQVPQRDADKVRAMVSELLLMAQAYTEGSLPVYPIAIGNTTSKPARAFFTGEHESWAKNELQKSSATQLQGASYIRDIATRFSEKFNIQPMHPFTLFTRAPHRKHCAAMRFCRYATDSQMVSALSALIRIFDIIHHGQCPREVKKECWFTVKDLRLCEWANLIGMYIFDHWGAMLAFQSFGDKFKTYYKAAFPITNQPPEVTTSNVIKQEMCSTLKSHRFGTKLLACRAAGGTRPTGNMLKTDSDTLECRARIAPPLTISPEEISKSTWIVFCFHATGSDRKRKRPQVKLENRPGEPQAQLIDILSVFENGNTIPLDQTMVLRGKTTSTGNPVGDTAPIEAIWKQGISYVYPAFEGAIVSRAAYRHLEDGETELCLSFASREHYTTACLLFPLWLPHLHFEKTPRYVYAEATAGLHPLSALKATATESGCTMPFQVQRAFLHPNNEFMPDSVLVSKLSGQDFEAKITFPSVAATKEMIGKTVITYGVGSWPYRAIRRTEPLQVFFNPTPIEYCDKCGALGHLAVRCKAPPRMDGTQCSMCTKLGQSHAKTDPCPLRNAFNGNALRTLRLAVENATTTGIFANQHSEILRALFGDTSMIPTQLV</sequence>
<dbReference type="GO" id="GO:0006397">
    <property type="term" value="P:mRNA processing"/>
    <property type="evidence" value="ECO:0007669"/>
    <property type="project" value="UniProtKB-KW"/>
</dbReference>
<proteinExistence type="predicted"/>
<dbReference type="GO" id="GO:0003676">
    <property type="term" value="F:nucleic acid binding"/>
    <property type="evidence" value="ECO:0007669"/>
    <property type="project" value="InterPro"/>
</dbReference>
<dbReference type="GO" id="GO:0008270">
    <property type="term" value="F:zinc ion binding"/>
    <property type="evidence" value="ECO:0007669"/>
    <property type="project" value="InterPro"/>
</dbReference>
<reference evidence="3 4" key="1">
    <citation type="submission" date="2018-03" db="EMBL/GenBank/DDBJ databases">
        <authorList>
            <person name="Guldener U."/>
        </authorList>
    </citation>
    <scope>NUCLEOTIDE SEQUENCE [LARGE SCALE GENOMIC DNA]</scope>
    <source>
        <strain evidence="3 4">NBRC100155</strain>
    </source>
</reference>
<dbReference type="EMBL" id="OOIN01000022">
    <property type="protein sequence ID" value="SPO28385.1"/>
    <property type="molecule type" value="Genomic_DNA"/>
</dbReference>